<feature type="region of interest" description="Disordered" evidence="1">
    <location>
        <begin position="152"/>
        <end position="171"/>
    </location>
</feature>
<accession>A0A8J5IA01</accession>
<reference evidence="2" key="1">
    <citation type="submission" date="2021-01" db="EMBL/GenBank/DDBJ databases">
        <title>Phytophthora aleatoria, a newly-described species from Pinus radiata is distinct from Phytophthora cactorum isolates based on comparative genomics.</title>
        <authorList>
            <person name="Mcdougal R."/>
            <person name="Panda P."/>
            <person name="Williams N."/>
            <person name="Studholme D.J."/>
        </authorList>
    </citation>
    <scope>NUCLEOTIDE SEQUENCE</scope>
    <source>
        <strain evidence="2">NZFS 4037</strain>
    </source>
</reference>
<dbReference type="EMBL" id="JAENGY010002799">
    <property type="protein sequence ID" value="KAG6943210.1"/>
    <property type="molecule type" value="Genomic_DNA"/>
</dbReference>
<gene>
    <name evidence="2" type="ORF">JG688_00017714</name>
</gene>
<proteinExistence type="predicted"/>
<evidence type="ECO:0000313" key="2">
    <source>
        <dbReference type="EMBL" id="KAG6943210.1"/>
    </source>
</evidence>
<feature type="region of interest" description="Disordered" evidence="1">
    <location>
        <begin position="1"/>
        <end position="25"/>
    </location>
</feature>
<evidence type="ECO:0000313" key="3">
    <source>
        <dbReference type="Proteomes" id="UP000709295"/>
    </source>
</evidence>
<protein>
    <submittedName>
        <fullName evidence="2">Uncharacterized protein</fullName>
    </submittedName>
</protein>
<evidence type="ECO:0000256" key="1">
    <source>
        <dbReference type="SAM" id="MobiDB-lite"/>
    </source>
</evidence>
<dbReference type="AlphaFoldDB" id="A0A8J5IA01"/>
<feature type="non-terminal residue" evidence="2">
    <location>
        <position position="171"/>
    </location>
</feature>
<comment type="caution">
    <text evidence="2">The sequence shown here is derived from an EMBL/GenBank/DDBJ whole genome shotgun (WGS) entry which is preliminary data.</text>
</comment>
<feature type="compositionally biased region" description="Basic and acidic residues" evidence="1">
    <location>
        <begin position="1"/>
        <end position="18"/>
    </location>
</feature>
<keyword evidence="3" id="KW-1185">Reference proteome</keyword>
<organism evidence="2 3">
    <name type="scientific">Phytophthora aleatoria</name>
    <dbReference type="NCBI Taxonomy" id="2496075"/>
    <lineage>
        <taxon>Eukaryota</taxon>
        <taxon>Sar</taxon>
        <taxon>Stramenopiles</taxon>
        <taxon>Oomycota</taxon>
        <taxon>Peronosporomycetes</taxon>
        <taxon>Peronosporales</taxon>
        <taxon>Peronosporaceae</taxon>
        <taxon>Phytophthora</taxon>
    </lineage>
</organism>
<dbReference type="Proteomes" id="UP000709295">
    <property type="component" value="Unassembled WGS sequence"/>
</dbReference>
<name>A0A8J5IA01_9STRA</name>
<sequence>TYRKKDYQARHERLRQAKSDSTSARLGCSNSKNFASVVASAYANHKKRTKDSGPFEIEVFVLAAKKERRTLPGTRQGTTVAPPDTATFAQARHLDAMLAEENVEEESGFRTINVQINRSREIPLTISVPEFRRVMGFPNYNLLTSGVFSSFVPPQEPDEDVEDVDHMSDYR</sequence>